<accession>A0A812QV19</accession>
<reference evidence="1" key="1">
    <citation type="submission" date="2021-02" db="EMBL/GenBank/DDBJ databases">
        <authorList>
            <person name="Dougan E. K."/>
            <person name="Rhodes N."/>
            <person name="Thang M."/>
            <person name="Chan C."/>
        </authorList>
    </citation>
    <scope>NUCLEOTIDE SEQUENCE</scope>
</reference>
<keyword evidence="2" id="KW-1185">Reference proteome</keyword>
<dbReference type="Proteomes" id="UP000604046">
    <property type="component" value="Unassembled WGS sequence"/>
</dbReference>
<name>A0A812QV19_9DINO</name>
<evidence type="ECO:0000313" key="1">
    <source>
        <dbReference type="EMBL" id="CAE7405660.1"/>
    </source>
</evidence>
<sequence length="505" mass="55762">MADFNAIRQKIMKRVNVEPECLEPDDITKMVEDGVLTKEESTILEINLKVNKNKVMAAPGFRDVTGSGYAPTLLNQGFSGTAPTLQTGKDMKSGVLELKQLDWQRVFTNCNLTCGRITSSSAFSCSSKPLFKEPTEETIKNKLFRASQYSEQEHAVVRFDDKFKAHSEVCSAQAYTEVCTPLAAAAAEYKSASLHEQRGEGSHYTVVHKLHVPVGSFHISTAYLEVEEGFVQSVEEALSAAGNKKPEELSKFFEDRIFSIYGDVYPTEVTIGVAAFSTEVKTVTKQENNKKAKDLAHLAGKGIGQGFAGKGDVAASTDTASTEGAHAVNESRSWTSIGAAISDGKNPRSINSCREDSGAWRCIQYERVASVFDLLPPKLLDRVRELEKTMPQLAPEQELQKPAQLQPASERLKRRQQAVAAVIEGLKRLDRWQHTMHQRNEAQRLLQEVGIRQGRLETGESLLTADEHKQIKWLVGLYSGWIWNVDDNKTSAAAQQAADVLAKDG</sequence>
<protein>
    <recommendedName>
        <fullName evidence="3">MACPF domain-containing protein</fullName>
    </recommendedName>
</protein>
<proteinExistence type="predicted"/>
<evidence type="ECO:0008006" key="3">
    <source>
        <dbReference type="Google" id="ProtNLM"/>
    </source>
</evidence>
<comment type="caution">
    <text evidence="1">The sequence shown here is derived from an EMBL/GenBank/DDBJ whole genome shotgun (WGS) entry which is preliminary data.</text>
</comment>
<evidence type="ECO:0000313" key="2">
    <source>
        <dbReference type="Proteomes" id="UP000604046"/>
    </source>
</evidence>
<dbReference type="EMBL" id="CAJNDS010002274">
    <property type="protein sequence ID" value="CAE7405660.1"/>
    <property type="molecule type" value="Genomic_DNA"/>
</dbReference>
<organism evidence="1 2">
    <name type="scientific">Symbiodinium natans</name>
    <dbReference type="NCBI Taxonomy" id="878477"/>
    <lineage>
        <taxon>Eukaryota</taxon>
        <taxon>Sar</taxon>
        <taxon>Alveolata</taxon>
        <taxon>Dinophyceae</taxon>
        <taxon>Suessiales</taxon>
        <taxon>Symbiodiniaceae</taxon>
        <taxon>Symbiodinium</taxon>
    </lineage>
</organism>
<dbReference type="AlphaFoldDB" id="A0A812QV19"/>
<gene>
    <name evidence="1" type="ORF">SNAT2548_LOCUS22067</name>
</gene>